<evidence type="ECO:0000313" key="2">
    <source>
        <dbReference type="EMBL" id="RCK56522.1"/>
    </source>
</evidence>
<evidence type="ECO:0000313" key="3">
    <source>
        <dbReference type="Proteomes" id="UP000253472"/>
    </source>
</evidence>
<accession>A0A367XUP3</accession>
<comment type="caution">
    <text evidence="2">The sequence shown here is derived from an EMBL/GenBank/DDBJ whole genome shotgun (WGS) entry which is preliminary data.</text>
</comment>
<gene>
    <name evidence="2" type="ORF">Cantr_06009</name>
</gene>
<dbReference type="OrthoDB" id="299997at2759"/>
<evidence type="ECO:0000256" key="1">
    <source>
        <dbReference type="SAM" id="MobiDB-lite"/>
    </source>
</evidence>
<protein>
    <submittedName>
        <fullName evidence="2">Uncharacterized protein</fullName>
    </submittedName>
</protein>
<feature type="region of interest" description="Disordered" evidence="1">
    <location>
        <begin position="60"/>
        <end position="89"/>
    </location>
</feature>
<dbReference type="AlphaFoldDB" id="A0A367XUP3"/>
<reference evidence="2 3" key="1">
    <citation type="submission" date="2018-06" db="EMBL/GenBank/DDBJ databases">
        <title>Whole genome sequencing of Candida tropicalis (genome annotated by CSBL at Korea University).</title>
        <authorList>
            <person name="Ahn J."/>
        </authorList>
    </citation>
    <scope>NUCLEOTIDE SEQUENCE [LARGE SCALE GENOMIC DNA]</scope>
    <source>
        <strain evidence="2 3">ATCC 20962</strain>
    </source>
</reference>
<proteinExistence type="predicted"/>
<feature type="compositionally biased region" description="Low complexity" evidence="1">
    <location>
        <begin position="23"/>
        <end position="33"/>
    </location>
</feature>
<keyword evidence="3" id="KW-1185">Reference proteome</keyword>
<dbReference type="EMBL" id="QLNQ01000029">
    <property type="protein sequence ID" value="RCK56522.1"/>
    <property type="molecule type" value="Genomic_DNA"/>
</dbReference>
<feature type="compositionally biased region" description="Low complexity" evidence="1">
    <location>
        <begin position="65"/>
        <end position="81"/>
    </location>
</feature>
<name>A0A367XUP3_9ASCO</name>
<feature type="compositionally biased region" description="Basic and acidic residues" evidence="1">
    <location>
        <begin position="7"/>
        <end position="22"/>
    </location>
</feature>
<feature type="compositionally biased region" description="Polar residues" evidence="1">
    <location>
        <begin position="34"/>
        <end position="43"/>
    </location>
</feature>
<dbReference type="STRING" id="5486.A0A367XUP3"/>
<sequence>MLQSSPDFKKPKDKKSWKDFLKTKNGTKNDTTTISPKRTISSRDTITGPLLSTPILARTPSLGNTISTPSTTPASATYSSPRPEKIPTRDPFADIDLGLNISFANILSSNKQGALPEVIEDDSKEKCFICEELLSSVLKAERIVKLNCGDLVHCECFKAYFSDEIPLVHESYTSGQTITFGKNCKGAKCNNTRKVVLDTGNWNLISTRKLSLIPKRPAPHPKTHSVNLTALKSTLDGQDVSLYPSMRRRTRASLRSSGVGFSTRSPSPDPTISTVTTDTDYDVVDAETIRNKLIRFLLDNCANVNLSKLFQLGHLRVADELSVCIEPMDYFETRYVYLFENCMVIWNKTEDPVFVPVKEIQISSRGAILQVYQKGPATPNSTLLQSTSSAIVEKWVVAVSDTNLQLPGNVITSSINTDHEDTKSESVPSTIKYAMSEYSHDGDSDSDVDSDAEAIQEALNKDTVTKWEELIIEIDNALVTN</sequence>
<feature type="region of interest" description="Disordered" evidence="1">
    <location>
        <begin position="1"/>
        <end position="43"/>
    </location>
</feature>
<organism evidence="2 3">
    <name type="scientific">Candida viswanathii</name>
    <dbReference type="NCBI Taxonomy" id="5486"/>
    <lineage>
        <taxon>Eukaryota</taxon>
        <taxon>Fungi</taxon>
        <taxon>Dikarya</taxon>
        <taxon>Ascomycota</taxon>
        <taxon>Saccharomycotina</taxon>
        <taxon>Pichiomycetes</taxon>
        <taxon>Debaryomycetaceae</taxon>
        <taxon>Candida/Lodderomyces clade</taxon>
        <taxon>Candida</taxon>
    </lineage>
</organism>
<dbReference type="Proteomes" id="UP000253472">
    <property type="component" value="Unassembled WGS sequence"/>
</dbReference>